<dbReference type="Gramene" id="OGLUM06G01520.1">
    <property type="protein sequence ID" value="OGLUM06G01520.1"/>
    <property type="gene ID" value="OGLUM06G01520"/>
</dbReference>
<reference evidence="3" key="2">
    <citation type="submission" date="2018-05" db="EMBL/GenBank/DDBJ databases">
        <title>OgluRS3 (Oryza glumaepatula Reference Sequence Version 3).</title>
        <authorList>
            <person name="Zhang J."/>
            <person name="Kudrna D."/>
            <person name="Lee S."/>
            <person name="Talag J."/>
            <person name="Welchert J."/>
            <person name="Wing R.A."/>
        </authorList>
    </citation>
    <scope>NUCLEOTIDE SEQUENCE [LARGE SCALE GENOMIC DNA]</scope>
</reference>
<organism evidence="3">
    <name type="scientific">Oryza glumipatula</name>
    <dbReference type="NCBI Taxonomy" id="40148"/>
    <lineage>
        <taxon>Eukaryota</taxon>
        <taxon>Viridiplantae</taxon>
        <taxon>Streptophyta</taxon>
        <taxon>Embryophyta</taxon>
        <taxon>Tracheophyta</taxon>
        <taxon>Spermatophyta</taxon>
        <taxon>Magnoliopsida</taxon>
        <taxon>Liliopsida</taxon>
        <taxon>Poales</taxon>
        <taxon>Poaceae</taxon>
        <taxon>BOP clade</taxon>
        <taxon>Oryzoideae</taxon>
        <taxon>Oryzeae</taxon>
        <taxon>Oryzinae</taxon>
        <taxon>Oryza</taxon>
    </lineage>
</organism>
<proteinExistence type="predicted"/>
<evidence type="ECO:0000256" key="1">
    <source>
        <dbReference type="SAM" id="Coils"/>
    </source>
</evidence>
<dbReference type="Proteomes" id="UP000026961">
    <property type="component" value="Chromosome 6"/>
</dbReference>
<dbReference type="AlphaFoldDB" id="A0A0E0A4D8"/>
<keyword evidence="1" id="KW-0175">Coiled coil</keyword>
<evidence type="ECO:0000313" key="3">
    <source>
        <dbReference type="EnsemblPlants" id="OGLUM06G01520.1"/>
    </source>
</evidence>
<feature type="region of interest" description="Disordered" evidence="2">
    <location>
        <begin position="95"/>
        <end position="116"/>
    </location>
</feature>
<dbReference type="EnsemblPlants" id="OGLUM06G01520.1">
    <property type="protein sequence ID" value="OGLUM06G01520.1"/>
    <property type="gene ID" value="OGLUM06G01520"/>
</dbReference>
<evidence type="ECO:0000256" key="2">
    <source>
        <dbReference type="SAM" id="MobiDB-lite"/>
    </source>
</evidence>
<dbReference type="PANTHER" id="PTHR34190:SF9">
    <property type="entry name" value="BZIP DOMAIN-CONTAINING PROTEIN"/>
    <property type="match status" value="1"/>
</dbReference>
<sequence>MTVSKSKVRARGARARLRSRVHDPILAPPSPPRAAFYINRTCRCVLRRATAMADVLLGSERRVLISASALPPPETLLGRLDQLDLRLRQLEEQRRAKAGDGDGDGGPAAHHQHSRSLPAAALQHVQAKGSLMDRLNLLESRIRQLSCELDVAAAAGGSSVPAVARPAEDRAWSEPPLPEPCKHQAPVCAAAADGGGSWSGAHFLYKGARQLHRTKPNTSTMKNLKEAKCACEKEKRKAEERWKPARRRWFNVGC</sequence>
<dbReference type="eggNOG" id="ENOG502R5XJ">
    <property type="taxonomic scope" value="Eukaryota"/>
</dbReference>
<dbReference type="PANTHER" id="PTHR34190">
    <property type="entry name" value="EXPRESSED PROTEIN"/>
    <property type="match status" value="1"/>
</dbReference>
<dbReference type="HOGENOM" id="CLU_095862_0_0_1"/>
<evidence type="ECO:0000313" key="4">
    <source>
        <dbReference type="Proteomes" id="UP000026961"/>
    </source>
</evidence>
<feature type="coiled-coil region" evidence="1">
    <location>
        <begin position="128"/>
        <end position="155"/>
    </location>
</feature>
<reference evidence="3" key="1">
    <citation type="submission" date="2015-04" db="UniProtKB">
        <authorList>
            <consortium name="EnsemblPlants"/>
        </authorList>
    </citation>
    <scope>IDENTIFICATION</scope>
</reference>
<protein>
    <submittedName>
        <fullName evidence="3">Uncharacterized protein</fullName>
    </submittedName>
</protein>
<name>A0A0E0A4D8_9ORYZ</name>
<accession>A0A0E0A4D8</accession>
<keyword evidence="4" id="KW-1185">Reference proteome</keyword>